<proteinExistence type="inferred from homology"/>
<name>A0ABW5RGI2_9MICO</name>
<keyword evidence="6 10" id="KW-0133">Cell shape</keyword>
<evidence type="ECO:0000256" key="10">
    <source>
        <dbReference type="HAMAP-Rule" id="MF_02019"/>
    </source>
</evidence>
<dbReference type="EMBL" id="JBHUNF010000001">
    <property type="protein sequence ID" value="MFD2673761.1"/>
    <property type="molecule type" value="Genomic_DNA"/>
</dbReference>
<gene>
    <name evidence="10 13" type="primary">murF</name>
    <name evidence="13" type="ORF">ACFSUQ_00350</name>
</gene>
<evidence type="ECO:0000313" key="13">
    <source>
        <dbReference type="EMBL" id="MFD2673761.1"/>
    </source>
</evidence>
<dbReference type="Pfam" id="PF08245">
    <property type="entry name" value="Mur_ligase_M"/>
    <property type="match status" value="1"/>
</dbReference>
<evidence type="ECO:0000256" key="8">
    <source>
        <dbReference type="ARBA" id="ARBA00023306"/>
    </source>
</evidence>
<dbReference type="RefSeq" id="WP_066055388.1">
    <property type="nucleotide sequence ID" value="NZ_JBHUNF010000001.1"/>
</dbReference>
<comment type="function">
    <text evidence="10 11">Involved in cell wall formation. Catalyzes the final step in the synthesis of UDP-N-acetylmuramoyl-pentapeptide, the precursor of murein.</text>
</comment>
<protein>
    <recommendedName>
        <fullName evidence="10 11">UDP-N-acetylmuramoyl-tripeptide--D-alanyl-D-alanine ligase</fullName>
        <ecNumber evidence="10 11">6.3.2.10</ecNumber>
    </recommendedName>
    <alternativeName>
        <fullName evidence="10">D-alanyl-D-alanine-adding enzyme</fullName>
    </alternativeName>
</protein>
<keyword evidence="1 10" id="KW-0963">Cytoplasm</keyword>
<dbReference type="Gene3D" id="3.90.190.20">
    <property type="entry name" value="Mur ligase, C-terminal domain"/>
    <property type="match status" value="1"/>
</dbReference>
<feature type="domain" description="YTH" evidence="12">
    <location>
        <begin position="397"/>
        <end position="472"/>
    </location>
</feature>
<dbReference type="Pfam" id="PF01225">
    <property type="entry name" value="Mur_ligase"/>
    <property type="match status" value="1"/>
</dbReference>
<evidence type="ECO:0000256" key="11">
    <source>
        <dbReference type="RuleBase" id="RU004136"/>
    </source>
</evidence>
<evidence type="ECO:0000256" key="1">
    <source>
        <dbReference type="ARBA" id="ARBA00022490"/>
    </source>
</evidence>
<dbReference type="InterPro" id="IPR036565">
    <property type="entry name" value="Mur-like_cat_sf"/>
</dbReference>
<dbReference type="InterPro" id="IPR036615">
    <property type="entry name" value="Mur_ligase_C_dom_sf"/>
</dbReference>
<evidence type="ECO:0000259" key="12">
    <source>
        <dbReference type="PROSITE" id="PS50882"/>
    </source>
</evidence>
<comment type="caution">
    <text evidence="13">The sequence shown here is derived from an EMBL/GenBank/DDBJ whole genome shotgun (WGS) entry which is preliminary data.</text>
</comment>
<accession>A0ABW5RGI2</accession>
<comment type="catalytic activity">
    <reaction evidence="10 11">
        <text>D-alanyl-D-alanine + UDP-N-acetyl-alpha-D-muramoyl-L-alanyl-gamma-D-glutamyl-meso-2,6-diaminopimelate + ATP = UDP-N-acetyl-alpha-D-muramoyl-L-alanyl-gamma-D-glutamyl-meso-2,6-diaminopimeloyl-D-alanyl-D-alanine + ADP + phosphate + H(+)</text>
        <dbReference type="Rhea" id="RHEA:28374"/>
        <dbReference type="ChEBI" id="CHEBI:15378"/>
        <dbReference type="ChEBI" id="CHEBI:30616"/>
        <dbReference type="ChEBI" id="CHEBI:43474"/>
        <dbReference type="ChEBI" id="CHEBI:57822"/>
        <dbReference type="ChEBI" id="CHEBI:61386"/>
        <dbReference type="ChEBI" id="CHEBI:83905"/>
        <dbReference type="ChEBI" id="CHEBI:456216"/>
        <dbReference type="EC" id="6.3.2.10"/>
    </reaction>
</comment>
<evidence type="ECO:0000313" key="14">
    <source>
        <dbReference type="Proteomes" id="UP001597453"/>
    </source>
</evidence>
<keyword evidence="7 10" id="KW-0573">Peptidoglycan synthesis</keyword>
<organism evidence="13 14">
    <name type="scientific">Gulosibacter bifidus</name>
    <dbReference type="NCBI Taxonomy" id="272239"/>
    <lineage>
        <taxon>Bacteria</taxon>
        <taxon>Bacillati</taxon>
        <taxon>Actinomycetota</taxon>
        <taxon>Actinomycetes</taxon>
        <taxon>Micrococcales</taxon>
        <taxon>Microbacteriaceae</taxon>
        <taxon>Gulosibacter</taxon>
    </lineage>
</organism>
<dbReference type="PANTHER" id="PTHR43024:SF1">
    <property type="entry name" value="UDP-N-ACETYLMURAMOYL-TRIPEPTIDE--D-ALANYL-D-ALANINE LIGASE"/>
    <property type="match status" value="1"/>
</dbReference>
<dbReference type="SUPFAM" id="SSF53623">
    <property type="entry name" value="MurD-like peptide ligases, catalytic domain"/>
    <property type="match status" value="1"/>
</dbReference>
<dbReference type="InterPro" id="IPR004101">
    <property type="entry name" value="Mur_ligase_C"/>
</dbReference>
<dbReference type="PROSITE" id="PS50882">
    <property type="entry name" value="YTH"/>
    <property type="match status" value="1"/>
</dbReference>
<reference evidence="14" key="1">
    <citation type="journal article" date="2019" name="Int. J. Syst. Evol. Microbiol.">
        <title>The Global Catalogue of Microorganisms (GCM) 10K type strain sequencing project: providing services to taxonomists for standard genome sequencing and annotation.</title>
        <authorList>
            <consortium name="The Broad Institute Genomics Platform"/>
            <consortium name="The Broad Institute Genome Sequencing Center for Infectious Disease"/>
            <person name="Wu L."/>
            <person name="Ma J."/>
        </authorList>
    </citation>
    <scope>NUCLEOTIDE SEQUENCE [LARGE SCALE GENOMIC DNA]</scope>
    <source>
        <strain evidence="14">TISTR 1511</strain>
    </source>
</reference>
<keyword evidence="5 10" id="KW-0067">ATP-binding</keyword>
<dbReference type="InterPro" id="IPR035911">
    <property type="entry name" value="MurE/MurF_N"/>
</dbReference>
<evidence type="ECO:0000256" key="6">
    <source>
        <dbReference type="ARBA" id="ARBA00022960"/>
    </source>
</evidence>
<evidence type="ECO:0000256" key="3">
    <source>
        <dbReference type="ARBA" id="ARBA00022618"/>
    </source>
</evidence>
<sequence length="472" mass="49829">MICLTLATIAEIVDGELILAGDATEATEISGCSDTDSRNITPGDIFFAKPGEFTDGHLFAPKAVELGAALVVGERQLDVDVPQIIVKDTVLALGALATEVVSRVRAMGRMRVVAVTGSNGKTTTKNLLRAIFAEMGEVVAPIASFNNEVGAPTTFLKVNERTDTLVAEMGASRVGEIRSLTDMARPDVGIVLMVGLAHAGEFGGIEQVEIAKREMVEALGPDGVAVLNADDARVVRMQSAAPGRVVWFGRSDAAQIRATDVTVGADGTRFTLHVPNEAPRPVHFPVIGEHHVMNALAAAAAAWVEQVPMDTVVSVLEATTRAERGRMEVLHRGEITVINDAYNANPNSMAAALRTLAQIAEPGQRTIAVLGSMSELGDLAVSEHQKLGELAVRLRIDRTFVIGTEARPLYLAAVAEGSWDDEAAFFANADEAFDAITAQLQAGDLVLVKSSNAAGLMSLGDRLGDYVKGMNA</sequence>
<keyword evidence="8 10" id="KW-0131">Cell cycle</keyword>
<keyword evidence="2 10" id="KW-0436">Ligase</keyword>
<dbReference type="InterPro" id="IPR013221">
    <property type="entry name" value="Mur_ligase_cen"/>
</dbReference>
<keyword evidence="14" id="KW-1185">Reference proteome</keyword>
<dbReference type="Proteomes" id="UP001597453">
    <property type="component" value="Unassembled WGS sequence"/>
</dbReference>
<comment type="subcellular location">
    <subcellularLocation>
        <location evidence="10 11">Cytoplasm</location>
    </subcellularLocation>
</comment>
<feature type="binding site" evidence="10">
    <location>
        <begin position="117"/>
        <end position="123"/>
    </location>
    <ligand>
        <name>ATP</name>
        <dbReference type="ChEBI" id="CHEBI:30616"/>
    </ligand>
</feature>
<dbReference type="EC" id="6.3.2.10" evidence="10 11"/>
<evidence type="ECO:0000256" key="7">
    <source>
        <dbReference type="ARBA" id="ARBA00022984"/>
    </source>
</evidence>
<evidence type="ECO:0000256" key="5">
    <source>
        <dbReference type="ARBA" id="ARBA00022840"/>
    </source>
</evidence>
<dbReference type="Gene3D" id="3.40.1190.10">
    <property type="entry name" value="Mur-like, catalytic domain"/>
    <property type="match status" value="1"/>
</dbReference>
<dbReference type="SUPFAM" id="SSF53244">
    <property type="entry name" value="MurD-like peptide ligases, peptide-binding domain"/>
    <property type="match status" value="1"/>
</dbReference>
<dbReference type="InterPro" id="IPR000713">
    <property type="entry name" value="Mur_ligase_N"/>
</dbReference>
<evidence type="ECO:0000256" key="2">
    <source>
        <dbReference type="ARBA" id="ARBA00022598"/>
    </source>
</evidence>
<dbReference type="HAMAP" id="MF_02019">
    <property type="entry name" value="MurF"/>
    <property type="match status" value="1"/>
</dbReference>
<dbReference type="Gene3D" id="3.40.1390.10">
    <property type="entry name" value="MurE/MurF, N-terminal domain"/>
    <property type="match status" value="1"/>
</dbReference>
<dbReference type="PANTHER" id="PTHR43024">
    <property type="entry name" value="UDP-N-ACETYLMURAMOYL-TRIPEPTIDE--D-ALANYL-D-ALANINE LIGASE"/>
    <property type="match status" value="1"/>
</dbReference>
<dbReference type="NCBIfam" id="TIGR01143">
    <property type="entry name" value="murF"/>
    <property type="match status" value="1"/>
</dbReference>
<dbReference type="GO" id="GO:0047480">
    <property type="term" value="F:UDP-N-acetylmuramoyl-tripeptide-D-alanyl-D-alanine ligase activity"/>
    <property type="evidence" value="ECO:0007669"/>
    <property type="project" value="UniProtKB-EC"/>
</dbReference>
<dbReference type="InterPro" id="IPR007275">
    <property type="entry name" value="YTH_domain"/>
</dbReference>
<keyword evidence="4 10" id="KW-0547">Nucleotide-binding</keyword>
<comment type="pathway">
    <text evidence="10 11">Cell wall biogenesis; peptidoglycan biosynthesis.</text>
</comment>
<keyword evidence="9 10" id="KW-0961">Cell wall biogenesis/degradation</keyword>
<dbReference type="InterPro" id="IPR005863">
    <property type="entry name" value="UDP-N-AcMur_synth"/>
</dbReference>
<dbReference type="Pfam" id="PF02875">
    <property type="entry name" value="Mur_ligase_C"/>
    <property type="match status" value="1"/>
</dbReference>
<keyword evidence="3 10" id="KW-0132">Cell division</keyword>
<comment type="similarity">
    <text evidence="10">Belongs to the MurCDEF family. MurF subfamily.</text>
</comment>
<dbReference type="InterPro" id="IPR051046">
    <property type="entry name" value="MurCDEF_CellWall_CoF430Synth"/>
</dbReference>
<evidence type="ECO:0000256" key="4">
    <source>
        <dbReference type="ARBA" id="ARBA00022741"/>
    </source>
</evidence>
<dbReference type="SUPFAM" id="SSF63418">
    <property type="entry name" value="MurE/MurF N-terminal domain"/>
    <property type="match status" value="1"/>
</dbReference>
<evidence type="ECO:0000256" key="9">
    <source>
        <dbReference type="ARBA" id="ARBA00023316"/>
    </source>
</evidence>